<evidence type="ECO:0000259" key="4">
    <source>
        <dbReference type="PROSITE" id="PS50041"/>
    </source>
</evidence>
<organism evidence="5 6">
    <name type="scientific">Oreochromis niloticus</name>
    <name type="common">Nile tilapia</name>
    <name type="synonym">Tilapia nilotica</name>
    <dbReference type="NCBI Taxonomy" id="8128"/>
    <lineage>
        <taxon>Eukaryota</taxon>
        <taxon>Metazoa</taxon>
        <taxon>Chordata</taxon>
        <taxon>Craniata</taxon>
        <taxon>Vertebrata</taxon>
        <taxon>Euteleostomi</taxon>
        <taxon>Actinopterygii</taxon>
        <taxon>Neopterygii</taxon>
        <taxon>Teleostei</taxon>
        <taxon>Neoteleostei</taxon>
        <taxon>Acanthomorphata</taxon>
        <taxon>Ovalentaria</taxon>
        <taxon>Cichlomorphae</taxon>
        <taxon>Cichliformes</taxon>
        <taxon>Cichlidae</taxon>
        <taxon>African cichlids</taxon>
        <taxon>Pseudocrenilabrinae</taxon>
        <taxon>Oreochromini</taxon>
        <taxon>Oreochromis</taxon>
    </lineage>
</organism>
<evidence type="ECO:0000256" key="3">
    <source>
        <dbReference type="SAM" id="Phobius"/>
    </source>
</evidence>
<proteinExistence type="predicted"/>
<feature type="transmembrane region" description="Helical" evidence="3">
    <location>
        <begin position="33"/>
        <end position="52"/>
    </location>
</feature>
<keyword evidence="3" id="KW-1133">Transmembrane helix</keyword>
<reference evidence="5" key="3">
    <citation type="submission" date="2025-09" db="UniProtKB">
        <authorList>
            <consortium name="Ensembl"/>
        </authorList>
    </citation>
    <scope>IDENTIFICATION</scope>
</reference>
<dbReference type="GeneTree" id="ENSGT00940000175963"/>
<sequence length="247" mass="28309">MNQTNQPLPDKDEAPDAQHAKSTRGSKVTSERMALFAFCVLLAAAVIVIYRLSVENWLSRKNLQTLNEENAALRKTLTEVKSCSNKHLTCPEIPKVNINGPCGCDEGWEQHGGKCYYFSTNKSSWTESRDDCRAKGGDLVKIDNWCEQIFLKTRLNRKMDDFDDMFWIGLTDAVEEGRWLWLDGSPLNTSLSFWADHEPDNWTNENPDGEHCVRMGEEEGEEPLKTWYDMFCKAPNKSICEKWAKTD</sequence>
<dbReference type="OrthoDB" id="2142683at2759"/>
<dbReference type="CDD" id="cd03590">
    <property type="entry name" value="CLECT_DC-SIGN_like"/>
    <property type="match status" value="1"/>
</dbReference>
<dbReference type="Proteomes" id="UP000005207">
    <property type="component" value="Linkage group LG22"/>
</dbReference>
<dbReference type="Ensembl" id="ENSONIT00000055806.1">
    <property type="protein sequence ID" value="ENSONIP00000061184.1"/>
    <property type="gene ID" value="ENSONIG00000005039.2"/>
</dbReference>
<keyword evidence="1" id="KW-0430">Lectin</keyword>
<dbReference type="SMART" id="SM00034">
    <property type="entry name" value="CLECT"/>
    <property type="match status" value="1"/>
</dbReference>
<dbReference type="GO" id="GO:0030246">
    <property type="term" value="F:carbohydrate binding"/>
    <property type="evidence" value="ECO:0007669"/>
    <property type="project" value="UniProtKB-KW"/>
</dbReference>
<dbReference type="SUPFAM" id="SSF56436">
    <property type="entry name" value="C-type lectin-like"/>
    <property type="match status" value="1"/>
</dbReference>
<evidence type="ECO:0000313" key="5">
    <source>
        <dbReference type="Ensembl" id="ENSONIP00000061184.1"/>
    </source>
</evidence>
<accession>A0A669DKJ6</accession>
<evidence type="ECO:0000256" key="1">
    <source>
        <dbReference type="ARBA" id="ARBA00022734"/>
    </source>
</evidence>
<reference evidence="5" key="2">
    <citation type="submission" date="2025-08" db="UniProtKB">
        <authorList>
            <consortium name="Ensembl"/>
        </authorList>
    </citation>
    <scope>IDENTIFICATION</scope>
</reference>
<dbReference type="PROSITE" id="PS50041">
    <property type="entry name" value="C_TYPE_LECTIN_2"/>
    <property type="match status" value="1"/>
</dbReference>
<dbReference type="InterPro" id="IPR033989">
    <property type="entry name" value="CD209-like_CTLD"/>
</dbReference>
<keyword evidence="6" id="KW-1185">Reference proteome</keyword>
<dbReference type="InterPro" id="IPR016187">
    <property type="entry name" value="CTDL_fold"/>
</dbReference>
<evidence type="ECO:0000256" key="2">
    <source>
        <dbReference type="SAM" id="MobiDB-lite"/>
    </source>
</evidence>
<dbReference type="Gene3D" id="3.10.100.10">
    <property type="entry name" value="Mannose-Binding Protein A, subunit A"/>
    <property type="match status" value="1"/>
</dbReference>
<dbReference type="InterPro" id="IPR016186">
    <property type="entry name" value="C-type_lectin-like/link_sf"/>
</dbReference>
<name>A0A669DKJ6_ORENI</name>
<dbReference type="PANTHER" id="PTHR22803">
    <property type="entry name" value="MANNOSE, PHOSPHOLIPASE, LECTIN RECEPTOR RELATED"/>
    <property type="match status" value="1"/>
</dbReference>
<dbReference type="AlphaFoldDB" id="A0A669DKJ6"/>
<dbReference type="InterPro" id="IPR001304">
    <property type="entry name" value="C-type_lectin-like"/>
</dbReference>
<feature type="domain" description="C-type lectin" evidence="4">
    <location>
        <begin position="111"/>
        <end position="241"/>
    </location>
</feature>
<evidence type="ECO:0000313" key="6">
    <source>
        <dbReference type="Proteomes" id="UP000005207"/>
    </source>
</evidence>
<feature type="compositionally biased region" description="Basic and acidic residues" evidence="2">
    <location>
        <begin position="9"/>
        <end position="19"/>
    </location>
</feature>
<dbReference type="Pfam" id="PF00059">
    <property type="entry name" value="Lectin_C"/>
    <property type="match status" value="1"/>
</dbReference>
<protein>
    <submittedName>
        <fullName evidence="5">Hepatic lectin</fullName>
    </submittedName>
</protein>
<gene>
    <name evidence="5" type="primary">LOC102081868</name>
</gene>
<keyword evidence="3" id="KW-0472">Membrane</keyword>
<dbReference type="InterPro" id="IPR050111">
    <property type="entry name" value="C-type_lectin/snaclec_domain"/>
</dbReference>
<reference evidence="6" key="1">
    <citation type="submission" date="2012-01" db="EMBL/GenBank/DDBJ databases">
        <title>The Genome Sequence of Oreochromis niloticus (Nile Tilapia).</title>
        <authorList>
            <consortium name="Broad Institute Genome Assembly Team"/>
            <consortium name="Broad Institute Sequencing Platform"/>
            <person name="Di Palma F."/>
            <person name="Johnson J."/>
            <person name="Lander E.S."/>
            <person name="Lindblad-Toh K."/>
        </authorList>
    </citation>
    <scope>NUCLEOTIDE SEQUENCE [LARGE SCALE GENOMIC DNA]</scope>
</reference>
<feature type="region of interest" description="Disordered" evidence="2">
    <location>
        <begin position="1"/>
        <end position="25"/>
    </location>
</feature>
<keyword evidence="3" id="KW-0812">Transmembrane</keyword>